<sequence>SHVEALVPVVLASVHQVLEVVMQKVEETMDMLLKKLRPALEQVGKWIDQFGDKVIAGLQDFSTTLDKAQKIFDQVMAQLHGGGNNTDLMINQTWPIFDDDDSGAVSVTGNRLRRPLTSSLESHAVKNNTGGRQKSDASAWLRHSLMCLSHGTCPKTEPQDLS</sequence>
<reference evidence="2 3" key="2">
    <citation type="submission" date="2024-05" db="EMBL/GenBank/DDBJ databases">
        <authorList>
            <person name="Chen Y."/>
            <person name="Shah S."/>
            <person name="Dougan E. K."/>
            <person name="Thang M."/>
            <person name="Chan C."/>
        </authorList>
    </citation>
    <scope>NUCLEOTIDE SEQUENCE [LARGE SCALE GENOMIC DNA]</scope>
</reference>
<dbReference type="EMBL" id="CAMXCT030002151">
    <property type="protein sequence ID" value="CAL4783368.1"/>
    <property type="molecule type" value="Genomic_DNA"/>
</dbReference>
<evidence type="ECO:0000313" key="2">
    <source>
        <dbReference type="EMBL" id="CAL4783368.1"/>
    </source>
</evidence>
<organism evidence="1">
    <name type="scientific">Cladocopium goreaui</name>
    <dbReference type="NCBI Taxonomy" id="2562237"/>
    <lineage>
        <taxon>Eukaryota</taxon>
        <taxon>Sar</taxon>
        <taxon>Alveolata</taxon>
        <taxon>Dinophyceae</taxon>
        <taxon>Suessiales</taxon>
        <taxon>Symbiodiniaceae</taxon>
        <taxon>Cladocopium</taxon>
    </lineage>
</organism>
<dbReference type="OrthoDB" id="418671at2759"/>
<feature type="non-terminal residue" evidence="1">
    <location>
        <position position="162"/>
    </location>
</feature>
<comment type="caution">
    <text evidence="1">The sequence shown here is derived from an EMBL/GenBank/DDBJ whole genome shotgun (WGS) entry which is preliminary data.</text>
</comment>
<gene>
    <name evidence="1" type="ORF">C1SCF055_LOCUS22562</name>
</gene>
<name>A0A9P1CTI9_9DINO</name>
<dbReference type="AlphaFoldDB" id="A0A9P1CTI9"/>
<reference evidence="1" key="1">
    <citation type="submission" date="2022-10" db="EMBL/GenBank/DDBJ databases">
        <authorList>
            <person name="Chen Y."/>
            <person name="Dougan E. K."/>
            <person name="Chan C."/>
            <person name="Rhodes N."/>
            <person name="Thang M."/>
        </authorList>
    </citation>
    <scope>NUCLEOTIDE SEQUENCE</scope>
</reference>
<keyword evidence="3" id="KW-1185">Reference proteome</keyword>
<dbReference type="EMBL" id="CAMXCT010002151">
    <property type="protein sequence ID" value="CAI3996056.1"/>
    <property type="molecule type" value="Genomic_DNA"/>
</dbReference>
<evidence type="ECO:0000313" key="3">
    <source>
        <dbReference type="Proteomes" id="UP001152797"/>
    </source>
</evidence>
<evidence type="ECO:0000313" key="1">
    <source>
        <dbReference type="EMBL" id="CAI3996056.1"/>
    </source>
</evidence>
<proteinExistence type="predicted"/>
<protein>
    <submittedName>
        <fullName evidence="2">Transposon Ty2-C Gag-Pol polyprotein</fullName>
    </submittedName>
</protein>
<dbReference type="EMBL" id="CAMXCT020002151">
    <property type="protein sequence ID" value="CAL1149431.1"/>
    <property type="molecule type" value="Genomic_DNA"/>
</dbReference>
<accession>A0A9P1CTI9</accession>
<dbReference type="Proteomes" id="UP001152797">
    <property type="component" value="Unassembled WGS sequence"/>
</dbReference>